<dbReference type="GO" id="GO:0005794">
    <property type="term" value="C:Golgi apparatus"/>
    <property type="evidence" value="ECO:0007669"/>
    <property type="project" value="UniProtKB-SubCell"/>
</dbReference>
<dbReference type="SMART" id="SM00273">
    <property type="entry name" value="ENTH"/>
    <property type="match status" value="1"/>
</dbReference>
<dbReference type="InterPro" id="IPR014712">
    <property type="entry name" value="ANTH_dom_sf"/>
</dbReference>
<evidence type="ECO:0000256" key="5">
    <source>
        <dbReference type="ARBA" id="ARBA00023034"/>
    </source>
</evidence>
<feature type="region of interest" description="Disordered" evidence="9">
    <location>
        <begin position="199"/>
        <end position="224"/>
    </location>
</feature>
<protein>
    <recommendedName>
        <fullName evidence="10">ENTH domain-containing protein</fullName>
    </recommendedName>
</protein>
<sequence length="642" mass="71097">MVPSTIRKAIGTVKDQTSIGLAKVSSNLAPELEVAIVKATSHDDGPVDERYIREIINFTSYSRGYVIACVAAVSRRLCKTRDWIVALKALMLVHRLIAEGVPAVQQELMCCTRHGTRLLKMSDFRDEAHSSSWDHSAFVRTYALYLDQQLECIVQGHKNEAAASSSWTASSGSFNSHLDQMRWMSPVQQHFSDYGVPDSSGRANNGWNANSSQPGSKEEEMRSVTPLRDMTPDKVLGWMHQLQQLFERFLGCRPTGLAKDSRLILVALYPIVRDSFQLYAAICEILAVLLDRFFDMDYADCVKSFEAYAIAAKQIDELAAFYAWCKDTGVARSSEYPEVQRITDKLLETLEEFMRDRAKQPKSPTRRCEEPASAVQDQVLVQDMNSLKALPAPENFQEQKQQKEEKVVAQPRKAQNQPEVDLVDLRDDLVTADSQGNKLALALFSDGETMKVANGTWETFPSAVASDEREVTSAWQTPATETGKAEWELALVETASNLAKQKASMGGGFDHLLLNGMYDQGLVMRHASVQASGGSVSSVVLPGPGKTTPILALPSPDGTVHTIGQDPFAASLSIPPPSYVQMADTDRKQQLLFLEQQMWQQYSRDGMLGQTSLSKLNNVPSYANPAMAYGVPPSAGYYYPHM</sequence>
<dbReference type="GO" id="GO:0005545">
    <property type="term" value="F:1-phosphatidylinositol binding"/>
    <property type="evidence" value="ECO:0007669"/>
    <property type="project" value="InterPro"/>
</dbReference>
<comment type="caution">
    <text evidence="11">The sequence shown here is derived from an EMBL/GenBank/DDBJ whole genome shotgun (WGS) entry which is preliminary data.</text>
</comment>
<reference evidence="11 12" key="1">
    <citation type="journal article" date="2020" name="Nat. Food">
        <title>A phased Vanilla planifolia genome enables genetic improvement of flavour and production.</title>
        <authorList>
            <person name="Hasing T."/>
            <person name="Tang H."/>
            <person name="Brym M."/>
            <person name="Khazi F."/>
            <person name="Huang T."/>
            <person name="Chambers A.H."/>
        </authorList>
    </citation>
    <scope>NUCLEOTIDE SEQUENCE [LARGE SCALE GENOMIC DNA]</scope>
    <source>
        <tissue evidence="11">Leaf</tissue>
    </source>
</reference>
<dbReference type="SUPFAM" id="SSF48464">
    <property type="entry name" value="ENTH/VHS domain"/>
    <property type="match status" value="1"/>
</dbReference>
<dbReference type="InterPro" id="IPR011417">
    <property type="entry name" value="ANTH_dom"/>
</dbReference>
<dbReference type="FunFam" id="1.20.58.150:FF:000005">
    <property type="entry name" value="putative clathrin assembly protein At2g25430"/>
    <property type="match status" value="1"/>
</dbReference>
<evidence type="ECO:0000256" key="7">
    <source>
        <dbReference type="ARBA" id="ARBA00023176"/>
    </source>
</evidence>
<keyword evidence="7" id="KW-0168">Coated pit</keyword>
<evidence type="ECO:0000256" key="3">
    <source>
        <dbReference type="ARBA" id="ARBA00004600"/>
    </source>
</evidence>
<dbReference type="GO" id="GO:0032050">
    <property type="term" value="F:clathrin heavy chain binding"/>
    <property type="evidence" value="ECO:0007669"/>
    <property type="project" value="TreeGrafter"/>
</dbReference>
<evidence type="ECO:0000256" key="2">
    <source>
        <dbReference type="ARBA" id="ARBA00004555"/>
    </source>
</evidence>
<dbReference type="PROSITE" id="PS50942">
    <property type="entry name" value="ENTH"/>
    <property type="match status" value="1"/>
</dbReference>
<evidence type="ECO:0000256" key="4">
    <source>
        <dbReference type="ARBA" id="ARBA00022583"/>
    </source>
</evidence>
<dbReference type="GO" id="GO:0072583">
    <property type="term" value="P:clathrin-dependent endocytosis"/>
    <property type="evidence" value="ECO:0007669"/>
    <property type="project" value="InterPro"/>
</dbReference>
<keyword evidence="12" id="KW-1185">Reference proteome</keyword>
<comment type="subcellular location">
    <subcellularLocation>
        <location evidence="1">Cytoplasmic vesicle</location>
        <location evidence="1">Clathrin-coated vesicle</location>
    </subcellularLocation>
    <subcellularLocation>
        <location evidence="2">Golgi apparatus</location>
    </subcellularLocation>
    <subcellularLocation>
        <location evidence="3">Membrane</location>
        <location evidence="3">Clathrin-coated pit</location>
    </subcellularLocation>
</comment>
<dbReference type="PANTHER" id="PTHR22951">
    <property type="entry name" value="CLATHRIN ASSEMBLY PROTEIN"/>
    <property type="match status" value="1"/>
</dbReference>
<dbReference type="GO" id="GO:0006900">
    <property type="term" value="P:vesicle budding from membrane"/>
    <property type="evidence" value="ECO:0007669"/>
    <property type="project" value="TreeGrafter"/>
</dbReference>
<dbReference type="SUPFAM" id="SSF89009">
    <property type="entry name" value="GAT-like domain"/>
    <property type="match status" value="1"/>
</dbReference>
<evidence type="ECO:0000256" key="6">
    <source>
        <dbReference type="ARBA" id="ARBA00023136"/>
    </source>
</evidence>
<proteinExistence type="predicted"/>
<feature type="domain" description="ENTH" evidence="10">
    <location>
        <begin position="24"/>
        <end position="160"/>
    </location>
</feature>
<dbReference type="Gene3D" id="1.25.40.90">
    <property type="match status" value="1"/>
</dbReference>
<feature type="region of interest" description="Disordered" evidence="9">
    <location>
        <begin position="392"/>
        <end position="415"/>
    </location>
</feature>
<dbReference type="CDD" id="cd16987">
    <property type="entry name" value="ANTH_N_AP180_plant"/>
    <property type="match status" value="1"/>
</dbReference>
<dbReference type="GO" id="GO:0005546">
    <property type="term" value="F:phosphatidylinositol-4,5-bisphosphate binding"/>
    <property type="evidence" value="ECO:0007669"/>
    <property type="project" value="TreeGrafter"/>
</dbReference>
<evidence type="ECO:0000313" key="11">
    <source>
        <dbReference type="EMBL" id="KAG0489356.1"/>
    </source>
</evidence>
<keyword evidence="6" id="KW-0472">Membrane</keyword>
<keyword evidence="8" id="KW-0968">Cytoplasmic vesicle</keyword>
<organism evidence="11 12">
    <name type="scientific">Vanilla planifolia</name>
    <name type="common">Vanilla</name>
    <dbReference type="NCBI Taxonomy" id="51239"/>
    <lineage>
        <taxon>Eukaryota</taxon>
        <taxon>Viridiplantae</taxon>
        <taxon>Streptophyta</taxon>
        <taxon>Embryophyta</taxon>
        <taxon>Tracheophyta</taxon>
        <taxon>Spermatophyta</taxon>
        <taxon>Magnoliopsida</taxon>
        <taxon>Liliopsida</taxon>
        <taxon>Asparagales</taxon>
        <taxon>Orchidaceae</taxon>
        <taxon>Vanilloideae</taxon>
        <taxon>Vanilleae</taxon>
        <taxon>Vanilla</taxon>
    </lineage>
</organism>
<dbReference type="AlphaFoldDB" id="A0A835VAR2"/>
<evidence type="ECO:0000256" key="8">
    <source>
        <dbReference type="ARBA" id="ARBA00023329"/>
    </source>
</evidence>
<accession>A0A835VAR2</accession>
<keyword evidence="5" id="KW-0333">Golgi apparatus</keyword>
<evidence type="ECO:0000256" key="9">
    <source>
        <dbReference type="SAM" id="MobiDB-lite"/>
    </source>
</evidence>
<dbReference type="PANTHER" id="PTHR22951:SF13">
    <property type="entry name" value="ASSEMBLY PROTEIN, PUTATIVE, EXPRESSED-RELATED"/>
    <property type="match status" value="1"/>
</dbReference>
<dbReference type="GO" id="GO:0000149">
    <property type="term" value="F:SNARE binding"/>
    <property type="evidence" value="ECO:0007669"/>
    <property type="project" value="TreeGrafter"/>
</dbReference>
<dbReference type="Pfam" id="PF07651">
    <property type="entry name" value="ANTH"/>
    <property type="match status" value="1"/>
</dbReference>
<feature type="compositionally biased region" description="Polar residues" evidence="9">
    <location>
        <begin position="201"/>
        <end position="215"/>
    </location>
</feature>
<dbReference type="Gene3D" id="1.20.58.150">
    <property type="entry name" value="ANTH domain"/>
    <property type="match status" value="1"/>
</dbReference>
<dbReference type="InterPro" id="IPR045192">
    <property type="entry name" value="AP180-like"/>
</dbReference>
<keyword evidence="4" id="KW-0254">Endocytosis</keyword>
<dbReference type="Proteomes" id="UP000636800">
    <property type="component" value="Chromosome 3"/>
</dbReference>
<evidence type="ECO:0000313" key="12">
    <source>
        <dbReference type="Proteomes" id="UP000636800"/>
    </source>
</evidence>
<name>A0A835VAR2_VANPL</name>
<dbReference type="GO" id="GO:0005905">
    <property type="term" value="C:clathrin-coated pit"/>
    <property type="evidence" value="ECO:0007669"/>
    <property type="project" value="UniProtKB-SubCell"/>
</dbReference>
<dbReference type="EMBL" id="JADCNL010000003">
    <property type="protein sequence ID" value="KAG0489356.1"/>
    <property type="molecule type" value="Genomic_DNA"/>
</dbReference>
<evidence type="ECO:0000256" key="1">
    <source>
        <dbReference type="ARBA" id="ARBA00004132"/>
    </source>
</evidence>
<dbReference type="GO" id="GO:0048268">
    <property type="term" value="P:clathrin coat assembly"/>
    <property type="evidence" value="ECO:0007669"/>
    <property type="project" value="InterPro"/>
</dbReference>
<dbReference type="InterPro" id="IPR008942">
    <property type="entry name" value="ENTH_VHS"/>
</dbReference>
<dbReference type="InterPro" id="IPR013809">
    <property type="entry name" value="ENTH"/>
</dbReference>
<dbReference type="FunFam" id="1.25.40.90:FF:000019">
    <property type="entry name" value="Clathrin coat assembly protein"/>
    <property type="match status" value="1"/>
</dbReference>
<dbReference type="InterPro" id="IPR048050">
    <property type="entry name" value="ANTH_N_plant"/>
</dbReference>
<dbReference type="GO" id="GO:0030136">
    <property type="term" value="C:clathrin-coated vesicle"/>
    <property type="evidence" value="ECO:0007669"/>
    <property type="project" value="UniProtKB-SubCell"/>
</dbReference>
<gene>
    <name evidence="11" type="ORF">HPP92_008167</name>
</gene>
<evidence type="ECO:0000259" key="10">
    <source>
        <dbReference type="PROSITE" id="PS50942"/>
    </source>
</evidence>